<dbReference type="PANTHER" id="PTHR43794:SF5">
    <property type="entry name" value="CHLOROHYDROLASE FAMILY PROTEIN"/>
    <property type="match status" value="1"/>
</dbReference>
<dbReference type="SUPFAM" id="SSF51556">
    <property type="entry name" value="Metallo-dependent hydrolases"/>
    <property type="match status" value="1"/>
</dbReference>
<gene>
    <name evidence="2" type="ORF">NVIE_021900</name>
</gene>
<dbReference type="Pfam" id="PF01979">
    <property type="entry name" value="Amidohydro_1"/>
    <property type="match status" value="1"/>
</dbReference>
<feature type="domain" description="Amidohydrolase-related" evidence="1">
    <location>
        <begin position="53"/>
        <end position="393"/>
    </location>
</feature>
<dbReference type="OrthoDB" id="42910at2157"/>
<evidence type="ECO:0000313" key="2">
    <source>
        <dbReference type="EMBL" id="AIC16451.1"/>
    </source>
</evidence>
<reference evidence="2 3" key="1">
    <citation type="journal article" date="2014" name="Int. J. Syst. Evol. Microbiol.">
        <title>Nitrososphaera viennensis gen. nov., sp. nov., an aerobic and mesophilic, ammonia-oxidizing archaeon from soil and a member of the archaeal phylum Thaumarchaeota.</title>
        <authorList>
            <person name="Stieglmeier M."/>
            <person name="Klingl A."/>
            <person name="Alves R.J."/>
            <person name="Rittmann S.K."/>
            <person name="Melcher M."/>
            <person name="Leisch N."/>
            <person name="Schleper C."/>
        </authorList>
    </citation>
    <scope>NUCLEOTIDE SEQUENCE [LARGE SCALE GENOMIC DNA]</scope>
    <source>
        <strain evidence="2">EN76</strain>
    </source>
</reference>
<dbReference type="InterPro" id="IPR006680">
    <property type="entry name" value="Amidohydro-rel"/>
</dbReference>
<dbReference type="InterPro" id="IPR011059">
    <property type="entry name" value="Metal-dep_hydrolase_composite"/>
</dbReference>
<dbReference type="Gene3D" id="3.20.20.140">
    <property type="entry name" value="Metal-dependent hydrolases"/>
    <property type="match status" value="1"/>
</dbReference>
<evidence type="ECO:0000313" key="3">
    <source>
        <dbReference type="Proteomes" id="UP000027093"/>
    </source>
</evidence>
<dbReference type="Proteomes" id="UP000027093">
    <property type="component" value="Chromosome"/>
</dbReference>
<accession>A0A060HSM3</accession>
<dbReference type="GO" id="GO:0016810">
    <property type="term" value="F:hydrolase activity, acting on carbon-nitrogen (but not peptide) bonds"/>
    <property type="evidence" value="ECO:0007669"/>
    <property type="project" value="InterPro"/>
</dbReference>
<dbReference type="InterPro" id="IPR032466">
    <property type="entry name" value="Metal_Hydrolase"/>
</dbReference>
<sequence>MLVVIENASILLGENLEHIERGYIEIENGIIKNAGEGRSSARGKKLDAGSSFLVVPGFINAHTHIADSIGKDIAAGRRLDARVHPVFGAKKKILEKSLPAHLAAMIKSSAVSMLQKGITTFADFREGGPEGVRLLKSATASLPIKCIALGRVDHYSSDPAGMEGLPASAAATAKQVLEIADGLGISGANENTDSALEQYGEMAAAKLVAIHAAESAETVQFSKDHTGKSEVERIMQHLKPDILVHMTHATGDEMSLAAGKAGIVVCPRANGVLGAGLPRVAEMLKRGCLVAIGTDNVMLNSPDMFREMDYLWKASHAQGNFIEPRELVKMATANAAKMLGLNSGWIAPGRAADLIFIDKRHADLYPMHDPYAAIVHRAGGDAVRAVMAGGRFVAAGGSLLLS</sequence>
<dbReference type="SUPFAM" id="SSF51338">
    <property type="entry name" value="Composite domain of metallo-dependent hydrolases"/>
    <property type="match status" value="1"/>
</dbReference>
<evidence type="ECO:0000259" key="1">
    <source>
        <dbReference type="Pfam" id="PF01979"/>
    </source>
</evidence>
<dbReference type="EMBL" id="CP007536">
    <property type="protein sequence ID" value="AIC16451.1"/>
    <property type="molecule type" value="Genomic_DNA"/>
</dbReference>
<keyword evidence="2" id="KW-0378">Hydrolase</keyword>
<dbReference type="GeneID" id="74947432"/>
<dbReference type="Gene3D" id="2.30.40.10">
    <property type="entry name" value="Urease, subunit C, domain 1"/>
    <property type="match status" value="1"/>
</dbReference>
<protein>
    <submittedName>
        <fullName evidence="2">Putative amidohydrolase</fullName>
    </submittedName>
</protein>
<organism evidence="2 3">
    <name type="scientific">Nitrososphaera viennensis EN76</name>
    <dbReference type="NCBI Taxonomy" id="926571"/>
    <lineage>
        <taxon>Archaea</taxon>
        <taxon>Nitrososphaerota</taxon>
        <taxon>Nitrososphaeria</taxon>
        <taxon>Nitrososphaerales</taxon>
        <taxon>Nitrososphaeraceae</taxon>
        <taxon>Nitrososphaera</taxon>
    </lineage>
</organism>
<dbReference type="RefSeq" id="WP_075055206.1">
    <property type="nucleotide sequence ID" value="NZ_CP007536.1"/>
</dbReference>
<dbReference type="NCBIfam" id="NF005552">
    <property type="entry name" value="PRK07213.1"/>
    <property type="match status" value="1"/>
</dbReference>
<proteinExistence type="predicted"/>
<dbReference type="InterPro" id="IPR050287">
    <property type="entry name" value="MTA/SAH_deaminase"/>
</dbReference>
<keyword evidence="3" id="KW-1185">Reference proteome</keyword>
<dbReference type="HOGENOM" id="CLU_012358_1_0_2"/>
<name>A0A060HSM3_9ARCH</name>
<dbReference type="AlphaFoldDB" id="A0A060HSM3"/>
<dbReference type="STRING" id="926571.NVIE_021900"/>
<dbReference type="KEGG" id="nvn:NVIE_021900"/>
<dbReference type="PANTHER" id="PTHR43794">
    <property type="entry name" value="AMINOHYDROLASE SSNA-RELATED"/>
    <property type="match status" value="1"/>
</dbReference>